<feature type="transmembrane region" description="Helical" evidence="3">
    <location>
        <begin position="12"/>
        <end position="34"/>
    </location>
</feature>
<keyword evidence="3" id="KW-1133">Transmembrane helix</keyword>
<evidence type="ECO:0000256" key="2">
    <source>
        <dbReference type="ARBA" id="ARBA00023315"/>
    </source>
</evidence>
<keyword evidence="3" id="KW-0472">Membrane</keyword>
<accession>A0A381RFZ3</accession>
<name>A0A381RFZ3_9ZZZZ</name>
<evidence type="ECO:0000259" key="4">
    <source>
        <dbReference type="SMART" id="SM00563"/>
    </source>
</evidence>
<evidence type="ECO:0000256" key="1">
    <source>
        <dbReference type="ARBA" id="ARBA00022679"/>
    </source>
</evidence>
<proteinExistence type="predicted"/>
<keyword evidence="1" id="KW-0808">Transferase</keyword>
<organism evidence="5">
    <name type="scientific">marine metagenome</name>
    <dbReference type="NCBI Taxonomy" id="408172"/>
    <lineage>
        <taxon>unclassified sequences</taxon>
        <taxon>metagenomes</taxon>
        <taxon>ecological metagenomes</taxon>
    </lineage>
</organism>
<dbReference type="GO" id="GO:0006654">
    <property type="term" value="P:phosphatidic acid biosynthetic process"/>
    <property type="evidence" value="ECO:0007669"/>
    <property type="project" value="TreeGrafter"/>
</dbReference>
<feature type="domain" description="Phospholipid/glycerol acyltransferase" evidence="4">
    <location>
        <begin position="74"/>
        <end position="191"/>
    </location>
</feature>
<protein>
    <recommendedName>
        <fullName evidence="4">Phospholipid/glycerol acyltransferase domain-containing protein</fullName>
    </recommendedName>
</protein>
<dbReference type="Pfam" id="PF01553">
    <property type="entry name" value="Acyltransferase"/>
    <property type="match status" value="1"/>
</dbReference>
<evidence type="ECO:0000256" key="3">
    <source>
        <dbReference type="SAM" id="Phobius"/>
    </source>
</evidence>
<dbReference type="PANTHER" id="PTHR10434">
    <property type="entry name" value="1-ACYL-SN-GLYCEROL-3-PHOSPHATE ACYLTRANSFERASE"/>
    <property type="match status" value="1"/>
</dbReference>
<gene>
    <name evidence="5" type="ORF">METZ01_LOCUS43576</name>
</gene>
<keyword evidence="2" id="KW-0012">Acyltransferase</keyword>
<reference evidence="5" key="1">
    <citation type="submission" date="2018-05" db="EMBL/GenBank/DDBJ databases">
        <authorList>
            <person name="Lanie J.A."/>
            <person name="Ng W.-L."/>
            <person name="Kazmierczak K.M."/>
            <person name="Andrzejewski T.M."/>
            <person name="Davidsen T.M."/>
            <person name="Wayne K.J."/>
            <person name="Tettelin H."/>
            <person name="Glass J.I."/>
            <person name="Rusch D."/>
            <person name="Podicherti R."/>
            <person name="Tsui H.-C.T."/>
            <person name="Winkler M.E."/>
        </authorList>
    </citation>
    <scope>NUCLEOTIDE SEQUENCE</scope>
</reference>
<dbReference type="EMBL" id="UINC01001917">
    <property type="protein sequence ID" value="SUZ90722.1"/>
    <property type="molecule type" value="Genomic_DNA"/>
</dbReference>
<keyword evidence="3" id="KW-0812">Transmembrane</keyword>
<dbReference type="PANTHER" id="PTHR10434:SF11">
    <property type="entry name" value="1-ACYL-SN-GLYCEROL-3-PHOSPHATE ACYLTRANSFERASE"/>
    <property type="match status" value="1"/>
</dbReference>
<dbReference type="GO" id="GO:0003841">
    <property type="term" value="F:1-acylglycerol-3-phosphate O-acyltransferase activity"/>
    <property type="evidence" value="ECO:0007669"/>
    <property type="project" value="TreeGrafter"/>
</dbReference>
<evidence type="ECO:0000313" key="5">
    <source>
        <dbReference type="EMBL" id="SUZ90722.1"/>
    </source>
</evidence>
<dbReference type="SMART" id="SM00563">
    <property type="entry name" value="PlsC"/>
    <property type="match status" value="1"/>
</dbReference>
<dbReference type="SUPFAM" id="SSF69593">
    <property type="entry name" value="Glycerol-3-phosphate (1)-acyltransferase"/>
    <property type="match status" value="1"/>
</dbReference>
<dbReference type="AlphaFoldDB" id="A0A381RFZ3"/>
<dbReference type="InterPro" id="IPR002123">
    <property type="entry name" value="Plipid/glycerol_acylTrfase"/>
</dbReference>
<feature type="transmembrane region" description="Helical" evidence="3">
    <location>
        <begin position="40"/>
        <end position="62"/>
    </location>
</feature>
<sequence length="246" mass="27187">MAWIIAWVRSIATYAIVGLYVIFVGPLALVIALTTHQRSVLYWTGYVGVRLALALTGIRIRVEGLQYVRSDRPTVYFANHASNVEPPILFVLFRALFPRLYIFYKAGLRKTPVLGIGFDMIGFVGIHRGDREKSAAAISQAAMKLRNGGSFVIFPEGTRSRTNELLPFKKGGFVLALEAQAQVVPVAILGSRAAMKRGSALVYPANVSVRFGAPIVTIGRDYSHRNELIREVRTEIERLRALGPVC</sequence>
<dbReference type="CDD" id="cd07989">
    <property type="entry name" value="LPLAT_AGPAT-like"/>
    <property type="match status" value="1"/>
</dbReference>